<evidence type="ECO:0000256" key="2">
    <source>
        <dbReference type="SAM" id="Phobius"/>
    </source>
</evidence>
<organism evidence="4 5">
    <name type="scientific">Halopelagius longus</name>
    <dbReference type="NCBI Taxonomy" id="1236180"/>
    <lineage>
        <taxon>Archaea</taxon>
        <taxon>Methanobacteriati</taxon>
        <taxon>Methanobacteriota</taxon>
        <taxon>Stenosarchaea group</taxon>
        <taxon>Halobacteria</taxon>
        <taxon>Halobacteriales</taxon>
        <taxon>Haloferacaceae</taxon>
    </lineage>
</organism>
<dbReference type="EMBL" id="FNKQ01000002">
    <property type="protein sequence ID" value="SDQ44895.1"/>
    <property type="molecule type" value="Genomic_DNA"/>
</dbReference>
<dbReference type="RefSeq" id="WP_092535426.1">
    <property type="nucleotide sequence ID" value="NZ_FNKQ01000002.1"/>
</dbReference>
<feature type="transmembrane region" description="Helical" evidence="2">
    <location>
        <begin position="12"/>
        <end position="34"/>
    </location>
</feature>
<evidence type="ECO:0000313" key="4">
    <source>
        <dbReference type="EMBL" id="SDQ44895.1"/>
    </source>
</evidence>
<feature type="compositionally biased region" description="Basic and acidic residues" evidence="1">
    <location>
        <begin position="195"/>
        <end position="206"/>
    </location>
</feature>
<name>A0A1H1AYW8_9EURY</name>
<feature type="compositionally biased region" description="Basic and acidic residues" evidence="1">
    <location>
        <begin position="136"/>
        <end position="165"/>
    </location>
</feature>
<evidence type="ECO:0000313" key="6">
    <source>
        <dbReference type="Proteomes" id="UP000255421"/>
    </source>
</evidence>
<evidence type="ECO:0000256" key="1">
    <source>
        <dbReference type="SAM" id="MobiDB-lite"/>
    </source>
</evidence>
<reference evidence="4" key="2">
    <citation type="submission" date="2016-10" db="EMBL/GenBank/DDBJ databases">
        <authorList>
            <person name="de Groot N.N."/>
        </authorList>
    </citation>
    <scope>NUCLEOTIDE SEQUENCE [LARGE SCALE GENOMIC DNA]</scope>
    <source>
        <strain evidence="4">CGMCC 1.12397</strain>
    </source>
</reference>
<feature type="compositionally biased region" description="Acidic residues" evidence="1">
    <location>
        <begin position="262"/>
        <end position="277"/>
    </location>
</feature>
<protein>
    <submittedName>
        <fullName evidence="4">Uncharacterized protein</fullName>
    </submittedName>
</protein>
<dbReference type="OrthoDB" id="385656at2157"/>
<dbReference type="Proteomes" id="UP000255421">
    <property type="component" value="Unassembled WGS sequence"/>
</dbReference>
<feature type="region of interest" description="Disordered" evidence="1">
    <location>
        <begin position="136"/>
        <end position="325"/>
    </location>
</feature>
<sequence>MRPRDAVRSAARYHLRAFVPTVVGVGLAGVGLWYGLRGGGTPLSVTALAASERAVPAALLVGVGLLVAVFGRTAARLTATADLVAVEVEDAQDDDGIDPDDLRETVSLAVQHAVADTMDVASDQIEKNVEDAVSRAIEERGESGTADPTRKVVDPTGEREVRDLDTQSASPDPSSESVDGDVPADGTLADPLAGRSRDDEEARDPLAEASRQASERMQSLLDGDDSEFPAEASPDAPAERDSTPESDVDERSSSARRTQSDDGAEILTDDGAGDEAAEQSQLPDGSTADDAEIIDGDRNAGASDEETERDADAGMVFGTDLKDAE</sequence>
<feature type="transmembrane region" description="Helical" evidence="2">
    <location>
        <begin position="54"/>
        <end position="71"/>
    </location>
</feature>
<gene>
    <name evidence="3" type="ORF">DWB78_01885</name>
    <name evidence="4" type="ORF">SAMN05216278_1556</name>
</gene>
<keyword evidence="2" id="KW-1133">Transmembrane helix</keyword>
<keyword evidence="6" id="KW-1185">Reference proteome</keyword>
<feature type="compositionally biased region" description="Basic and acidic residues" evidence="1">
    <location>
        <begin position="237"/>
        <end position="253"/>
    </location>
</feature>
<proteinExistence type="predicted"/>
<keyword evidence="2" id="KW-0472">Membrane</keyword>
<reference evidence="3 6" key="3">
    <citation type="submission" date="2018-07" db="EMBL/GenBank/DDBJ databases">
        <title>Genome sequence of extremly halophilic archaeon Halopelagius longus strain BC12-B1.</title>
        <authorList>
            <person name="Zhang X."/>
        </authorList>
    </citation>
    <scope>NUCLEOTIDE SEQUENCE [LARGE SCALE GENOMIC DNA]</scope>
    <source>
        <strain evidence="3 6">BC12-B1</strain>
    </source>
</reference>
<dbReference type="AlphaFoldDB" id="A0A1H1AYW8"/>
<dbReference type="EMBL" id="QQST01000001">
    <property type="protein sequence ID" value="RDI70571.1"/>
    <property type="molecule type" value="Genomic_DNA"/>
</dbReference>
<reference evidence="5" key="1">
    <citation type="submission" date="2016-10" db="EMBL/GenBank/DDBJ databases">
        <authorList>
            <person name="Varghese N."/>
            <person name="Submissions S."/>
        </authorList>
    </citation>
    <scope>NUCLEOTIDE SEQUENCE [LARGE SCALE GENOMIC DNA]</scope>
    <source>
        <strain evidence="5">CGMCC 1.12397</strain>
    </source>
</reference>
<feature type="compositionally biased region" description="Polar residues" evidence="1">
    <location>
        <begin position="166"/>
        <end position="177"/>
    </location>
</feature>
<evidence type="ECO:0000313" key="3">
    <source>
        <dbReference type="EMBL" id="RDI70571.1"/>
    </source>
</evidence>
<evidence type="ECO:0000313" key="5">
    <source>
        <dbReference type="Proteomes" id="UP000199289"/>
    </source>
</evidence>
<accession>A0A1H1AYW8</accession>
<dbReference type="Proteomes" id="UP000199289">
    <property type="component" value="Unassembled WGS sequence"/>
</dbReference>
<keyword evidence="2" id="KW-0812">Transmembrane</keyword>